<comment type="caution">
    <text evidence="2">The sequence shown here is derived from an EMBL/GenBank/DDBJ whole genome shotgun (WGS) entry which is preliminary data.</text>
</comment>
<name>A0ABD2Q5X5_9PLAT</name>
<keyword evidence="3" id="KW-1185">Reference proteome</keyword>
<feature type="region of interest" description="Disordered" evidence="1">
    <location>
        <begin position="131"/>
        <end position="163"/>
    </location>
</feature>
<dbReference type="Proteomes" id="UP001626550">
    <property type="component" value="Unassembled WGS sequence"/>
</dbReference>
<proteinExistence type="predicted"/>
<organism evidence="2 3">
    <name type="scientific">Cichlidogyrus casuarinus</name>
    <dbReference type="NCBI Taxonomy" id="1844966"/>
    <lineage>
        <taxon>Eukaryota</taxon>
        <taxon>Metazoa</taxon>
        <taxon>Spiralia</taxon>
        <taxon>Lophotrochozoa</taxon>
        <taxon>Platyhelminthes</taxon>
        <taxon>Monogenea</taxon>
        <taxon>Monopisthocotylea</taxon>
        <taxon>Dactylogyridea</taxon>
        <taxon>Ancyrocephalidae</taxon>
        <taxon>Cichlidogyrus</taxon>
    </lineage>
</organism>
<evidence type="ECO:0000313" key="2">
    <source>
        <dbReference type="EMBL" id="KAL3314993.1"/>
    </source>
</evidence>
<dbReference type="AlphaFoldDB" id="A0ABD2Q5X5"/>
<evidence type="ECO:0000313" key="3">
    <source>
        <dbReference type="Proteomes" id="UP001626550"/>
    </source>
</evidence>
<protein>
    <submittedName>
        <fullName evidence="2">Uncharacterized protein</fullName>
    </submittedName>
</protein>
<accession>A0ABD2Q5X5</accession>
<reference evidence="2 3" key="1">
    <citation type="submission" date="2024-11" db="EMBL/GenBank/DDBJ databases">
        <title>Adaptive evolution of stress response genes in parasites aligns with host niche diversity.</title>
        <authorList>
            <person name="Hahn C."/>
            <person name="Resl P."/>
        </authorList>
    </citation>
    <scope>NUCLEOTIDE SEQUENCE [LARGE SCALE GENOMIC DNA]</scope>
    <source>
        <strain evidence="2">EGGRZ-B1_66</strain>
        <tissue evidence="2">Body</tissue>
    </source>
</reference>
<evidence type="ECO:0000256" key="1">
    <source>
        <dbReference type="SAM" id="MobiDB-lite"/>
    </source>
</evidence>
<gene>
    <name evidence="2" type="ORF">Ciccas_006375</name>
</gene>
<dbReference type="EMBL" id="JBJKFK010000855">
    <property type="protein sequence ID" value="KAL3314993.1"/>
    <property type="molecule type" value="Genomic_DNA"/>
</dbReference>
<sequence>MHSRVRTLVWIIARHMGSVSKIDGITEQDRKQAINSLCMDPAQDSADRNALHQRPSFNWLNYLRELKEEADSLPFESPAVLTKLDQLSKKMHEVSLELISRFQLPFNELSVLETLLPRSAKSLQMLIKRDEKTSRTLTTSRNAPPAEEENQKEPANLSTMIGAGSGTLGNQAYARASKENTTTFVQQWMDCFDLEVSD</sequence>